<feature type="domain" description="HIG1" evidence="8">
    <location>
        <begin position="1"/>
        <end position="90"/>
    </location>
</feature>
<reference evidence="10" key="2">
    <citation type="submission" date="2015-01" db="EMBL/GenBank/DDBJ databases">
        <title>Evolutionary Origins and Diversification of the Mycorrhizal Mutualists.</title>
        <authorList>
            <consortium name="DOE Joint Genome Institute"/>
            <consortium name="Mycorrhizal Genomics Consortium"/>
            <person name="Kohler A."/>
            <person name="Kuo A."/>
            <person name="Nagy L.G."/>
            <person name="Floudas D."/>
            <person name="Copeland A."/>
            <person name="Barry K.W."/>
            <person name="Cichocki N."/>
            <person name="Veneault-Fourrey C."/>
            <person name="LaButti K."/>
            <person name="Lindquist E.A."/>
            <person name="Lipzen A."/>
            <person name="Lundell T."/>
            <person name="Morin E."/>
            <person name="Murat C."/>
            <person name="Riley R."/>
            <person name="Ohm R."/>
            <person name="Sun H."/>
            <person name="Tunlid A."/>
            <person name="Henrissat B."/>
            <person name="Grigoriev I.V."/>
            <person name="Hibbett D.S."/>
            <person name="Martin F."/>
        </authorList>
    </citation>
    <scope>NUCLEOTIDE SEQUENCE [LARGE SCALE GENOMIC DNA]</scope>
    <source>
        <strain evidence="10">h7</strain>
    </source>
</reference>
<name>A0A0C3CBF7_HEBCY</name>
<organism evidence="9 10">
    <name type="scientific">Hebeloma cylindrosporum</name>
    <dbReference type="NCBI Taxonomy" id="76867"/>
    <lineage>
        <taxon>Eukaryota</taxon>
        <taxon>Fungi</taxon>
        <taxon>Dikarya</taxon>
        <taxon>Basidiomycota</taxon>
        <taxon>Agaricomycotina</taxon>
        <taxon>Agaricomycetes</taxon>
        <taxon>Agaricomycetidae</taxon>
        <taxon>Agaricales</taxon>
        <taxon>Agaricineae</taxon>
        <taxon>Hymenogastraceae</taxon>
        <taxon>Hebeloma</taxon>
    </lineage>
</organism>
<dbReference type="AlphaFoldDB" id="A0A0C3CBF7"/>
<dbReference type="InterPro" id="IPR050355">
    <property type="entry name" value="RCF1"/>
</dbReference>
<evidence type="ECO:0000256" key="5">
    <source>
        <dbReference type="ARBA" id="ARBA00023136"/>
    </source>
</evidence>
<dbReference type="PANTHER" id="PTHR12297:SF3">
    <property type="entry name" value="HIG1 DOMAIN FAMILY MEMBER 1A"/>
    <property type="match status" value="1"/>
</dbReference>
<evidence type="ECO:0000256" key="2">
    <source>
        <dbReference type="ARBA" id="ARBA00022692"/>
    </source>
</evidence>
<dbReference type="HOGENOM" id="CLU_087356_0_1_1"/>
<dbReference type="Gene3D" id="6.10.140.1320">
    <property type="match status" value="1"/>
</dbReference>
<dbReference type="Pfam" id="PF04588">
    <property type="entry name" value="HIG_1_N"/>
    <property type="match status" value="1"/>
</dbReference>
<keyword evidence="2 7" id="KW-0812">Transmembrane</keyword>
<keyword evidence="3 7" id="KW-1133">Transmembrane helix</keyword>
<feature type="transmembrane region" description="Helical" evidence="7">
    <location>
        <begin position="27"/>
        <end position="46"/>
    </location>
</feature>
<evidence type="ECO:0000256" key="6">
    <source>
        <dbReference type="SAM" id="MobiDB-lite"/>
    </source>
</evidence>
<dbReference type="PANTHER" id="PTHR12297">
    <property type="entry name" value="HYPOXIA-INDUCBILE GENE 1 HIG1 -RELATED"/>
    <property type="match status" value="1"/>
</dbReference>
<evidence type="ECO:0000313" key="9">
    <source>
        <dbReference type="EMBL" id="KIM41549.1"/>
    </source>
</evidence>
<feature type="compositionally biased region" description="Basic and acidic residues" evidence="6">
    <location>
        <begin position="166"/>
        <end position="184"/>
    </location>
</feature>
<evidence type="ECO:0000256" key="1">
    <source>
        <dbReference type="ARBA" id="ARBA00004325"/>
    </source>
</evidence>
<dbReference type="InterPro" id="IPR007667">
    <property type="entry name" value="Hypoxia_induced_domain"/>
</dbReference>
<dbReference type="GO" id="GO:0097250">
    <property type="term" value="P:mitochondrial respirasome assembly"/>
    <property type="evidence" value="ECO:0007669"/>
    <property type="project" value="TreeGrafter"/>
</dbReference>
<sequence>MLPPPGYQDPLETWSDKFARKFKENPWVPIGCLATCGALVMSAIKLRAGKSSEMNYWLRARVGLQGLTLAALVVGSMAIQNARKEEMAQLNAGEGEGELAQKKEKEKLEFEERLKEAQAATEMEEGLSKKVVKGPAVKNEKREERMLAGQTGASEPAANATSAAVKESKTWRWWSKKESDNNSS</sequence>
<protein>
    <recommendedName>
        <fullName evidence="8">HIG1 domain-containing protein</fullName>
    </recommendedName>
</protein>
<evidence type="ECO:0000313" key="10">
    <source>
        <dbReference type="Proteomes" id="UP000053424"/>
    </source>
</evidence>
<feature type="compositionally biased region" description="Low complexity" evidence="6">
    <location>
        <begin position="153"/>
        <end position="164"/>
    </location>
</feature>
<dbReference type="Proteomes" id="UP000053424">
    <property type="component" value="Unassembled WGS sequence"/>
</dbReference>
<comment type="subcellular location">
    <subcellularLocation>
        <location evidence="1">Mitochondrion membrane</location>
    </subcellularLocation>
</comment>
<feature type="region of interest" description="Disordered" evidence="6">
    <location>
        <begin position="120"/>
        <end position="184"/>
    </location>
</feature>
<dbReference type="EMBL" id="KN831780">
    <property type="protein sequence ID" value="KIM41549.1"/>
    <property type="molecule type" value="Genomic_DNA"/>
</dbReference>
<keyword evidence="10" id="KW-1185">Reference proteome</keyword>
<accession>A0A0C3CBF7</accession>
<evidence type="ECO:0000256" key="3">
    <source>
        <dbReference type="ARBA" id="ARBA00022989"/>
    </source>
</evidence>
<evidence type="ECO:0000256" key="4">
    <source>
        <dbReference type="ARBA" id="ARBA00023128"/>
    </source>
</evidence>
<proteinExistence type="predicted"/>
<keyword evidence="5 7" id="KW-0472">Membrane</keyword>
<dbReference type="GO" id="GO:0031966">
    <property type="term" value="C:mitochondrial membrane"/>
    <property type="evidence" value="ECO:0007669"/>
    <property type="project" value="UniProtKB-SubCell"/>
</dbReference>
<keyword evidence="4" id="KW-0496">Mitochondrion</keyword>
<dbReference type="STRING" id="686832.A0A0C3CBF7"/>
<dbReference type="PROSITE" id="PS51503">
    <property type="entry name" value="HIG1"/>
    <property type="match status" value="1"/>
</dbReference>
<dbReference type="OrthoDB" id="6604018at2759"/>
<feature type="transmembrane region" description="Helical" evidence="7">
    <location>
        <begin position="58"/>
        <end position="79"/>
    </location>
</feature>
<evidence type="ECO:0000256" key="7">
    <source>
        <dbReference type="SAM" id="Phobius"/>
    </source>
</evidence>
<reference evidence="9 10" key="1">
    <citation type="submission" date="2014-04" db="EMBL/GenBank/DDBJ databases">
        <authorList>
            <consortium name="DOE Joint Genome Institute"/>
            <person name="Kuo A."/>
            <person name="Gay G."/>
            <person name="Dore J."/>
            <person name="Kohler A."/>
            <person name="Nagy L.G."/>
            <person name="Floudas D."/>
            <person name="Copeland A."/>
            <person name="Barry K.W."/>
            <person name="Cichocki N."/>
            <person name="Veneault-Fourrey C."/>
            <person name="LaButti K."/>
            <person name="Lindquist E.A."/>
            <person name="Lipzen A."/>
            <person name="Lundell T."/>
            <person name="Morin E."/>
            <person name="Murat C."/>
            <person name="Sun H."/>
            <person name="Tunlid A."/>
            <person name="Henrissat B."/>
            <person name="Grigoriev I.V."/>
            <person name="Hibbett D.S."/>
            <person name="Martin F."/>
            <person name="Nordberg H.P."/>
            <person name="Cantor M.N."/>
            <person name="Hua S.X."/>
        </authorList>
    </citation>
    <scope>NUCLEOTIDE SEQUENCE [LARGE SCALE GENOMIC DNA]</scope>
    <source>
        <strain evidence="10">h7</strain>
    </source>
</reference>
<evidence type="ECO:0000259" key="8">
    <source>
        <dbReference type="PROSITE" id="PS51503"/>
    </source>
</evidence>
<gene>
    <name evidence="9" type="ORF">M413DRAFT_445522</name>
</gene>